<dbReference type="InterPro" id="IPR029058">
    <property type="entry name" value="AB_hydrolase_fold"/>
</dbReference>
<keyword evidence="4" id="KW-1185">Reference proteome</keyword>
<proteinExistence type="predicted"/>
<feature type="transmembrane region" description="Helical" evidence="1">
    <location>
        <begin position="17"/>
        <end position="39"/>
    </location>
</feature>
<dbReference type="Pfam" id="PF07819">
    <property type="entry name" value="PGAP1"/>
    <property type="match status" value="1"/>
</dbReference>
<keyword evidence="1" id="KW-0472">Membrane</keyword>
<accession>A0A3M2MAN5</accession>
<evidence type="ECO:0000256" key="1">
    <source>
        <dbReference type="SAM" id="Phobius"/>
    </source>
</evidence>
<evidence type="ECO:0000259" key="2">
    <source>
        <dbReference type="Pfam" id="PF07819"/>
    </source>
</evidence>
<dbReference type="RefSeq" id="WP_122193358.1">
    <property type="nucleotide sequence ID" value="NZ_JBHSKC010000020.1"/>
</dbReference>
<dbReference type="GO" id="GO:0016788">
    <property type="term" value="F:hydrolase activity, acting on ester bonds"/>
    <property type="evidence" value="ECO:0007669"/>
    <property type="project" value="InterPro"/>
</dbReference>
<name>A0A3M2MAN5_9ACTN</name>
<evidence type="ECO:0000313" key="4">
    <source>
        <dbReference type="Proteomes" id="UP000282674"/>
    </source>
</evidence>
<dbReference type="OrthoDB" id="8871309at2"/>
<dbReference type="InterPro" id="IPR012908">
    <property type="entry name" value="PGAP1-ab_dom-like"/>
</dbReference>
<sequence>MCAYVWWLGGLSPRRRWYVGGMTALAVVVVLVVAGRLTLARAVRHAGPAADQSAPGPVVLVPGYGGGTDGLAALAMRLERLGRRTAIVVPPGDGTGDLRKQASVLDKKVNALLRGGAPSVDVVGYSAGGVVTRLWARDHDGAHKARRIVTLGSPHQGADVSAAGAALSPGACPVACQQLVPGSALLRKLGHRVGDRPEWMSVWTTRDQVVTPPGSARLDGAVNVVLQQVCPDAAAGHDDLPSDPLVDGIVLRALGGDPMTAPAPSDCASLRAPGS</sequence>
<dbReference type="EMBL" id="RFFG01000008">
    <property type="protein sequence ID" value="RMI46552.1"/>
    <property type="molecule type" value="Genomic_DNA"/>
</dbReference>
<comment type="caution">
    <text evidence="3">The sequence shown here is derived from an EMBL/GenBank/DDBJ whole genome shotgun (WGS) entry which is preliminary data.</text>
</comment>
<keyword evidence="1" id="KW-0812">Transmembrane</keyword>
<reference evidence="3 4" key="1">
    <citation type="submission" date="2018-10" db="EMBL/GenBank/DDBJ databases">
        <title>Isolation from soil.</title>
        <authorList>
            <person name="Hu J."/>
        </authorList>
    </citation>
    <scope>NUCLEOTIDE SEQUENCE [LARGE SCALE GENOMIC DNA]</scope>
    <source>
        <strain evidence="3 4">NEAU-Ht49</strain>
    </source>
</reference>
<organism evidence="3 4">
    <name type="scientific">Actinomadura harenae</name>
    <dbReference type="NCBI Taxonomy" id="2483351"/>
    <lineage>
        <taxon>Bacteria</taxon>
        <taxon>Bacillati</taxon>
        <taxon>Actinomycetota</taxon>
        <taxon>Actinomycetes</taxon>
        <taxon>Streptosporangiales</taxon>
        <taxon>Thermomonosporaceae</taxon>
        <taxon>Actinomadura</taxon>
    </lineage>
</organism>
<feature type="domain" description="GPI inositol-deacylase PGAP1-like alpha/beta" evidence="2">
    <location>
        <begin position="98"/>
        <end position="161"/>
    </location>
</feature>
<protein>
    <submittedName>
        <fullName evidence="3">Lipase</fullName>
    </submittedName>
</protein>
<keyword evidence="1" id="KW-1133">Transmembrane helix</keyword>
<dbReference type="Gene3D" id="3.40.50.1820">
    <property type="entry name" value="alpha/beta hydrolase"/>
    <property type="match status" value="1"/>
</dbReference>
<dbReference type="SUPFAM" id="SSF53474">
    <property type="entry name" value="alpha/beta-Hydrolases"/>
    <property type="match status" value="1"/>
</dbReference>
<gene>
    <name evidence="3" type="ORF">EBO15_06340</name>
</gene>
<dbReference type="Proteomes" id="UP000282674">
    <property type="component" value="Unassembled WGS sequence"/>
</dbReference>
<evidence type="ECO:0000313" key="3">
    <source>
        <dbReference type="EMBL" id="RMI46552.1"/>
    </source>
</evidence>
<dbReference type="AlphaFoldDB" id="A0A3M2MAN5"/>